<dbReference type="RefSeq" id="WP_286279036.1">
    <property type="nucleotide sequence ID" value="NZ_AP027731.1"/>
</dbReference>
<protein>
    <recommendedName>
        <fullName evidence="3">SCP domain-containing protein</fullName>
    </recommendedName>
</protein>
<sequence>MGTALSVAALVVAVAVAVLALAVPGGLRALPGFLMEMPTFSLSASEPLDPAADDQHCSGTVDPVTAEAPGRNFADGAILGTRTADLRAFAMRYNEIRITHCLTPIPAANFRYDECMEDRLDWMASDPSDDPASAWGHEGSVRSDGVPSIGCDGNLAGGAGNTGATVAQKWWESLPHRAALYRPTESGPVDGVCIAFAMTHGGLPDEPQSFVRASAAWTDC</sequence>
<organism evidence="1 2">
    <name type="scientific">Naasia aerilata</name>
    <dbReference type="NCBI Taxonomy" id="1162966"/>
    <lineage>
        <taxon>Bacteria</taxon>
        <taxon>Bacillati</taxon>
        <taxon>Actinomycetota</taxon>
        <taxon>Actinomycetes</taxon>
        <taxon>Micrococcales</taxon>
        <taxon>Microbacteriaceae</taxon>
        <taxon>Naasia</taxon>
    </lineage>
</organism>
<dbReference type="EMBL" id="AP027731">
    <property type="protein sequence ID" value="BDZ45817.1"/>
    <property type="molecule type" value="Genomic_DNA"/>
</dbReference>
<evidence type="ECO:0008006" key="3">
    <source>
        <dbReference type="Google" id="ProtNLM"/>
    </source>
</evidence>
<dbReference type="Proteomes" id="UP001321498">
    <property type="component" value="Chromosome"/>
</dbReference>
<name>A0ABN6XLH6_9MICO</name>
<evidence type="ECO:0000313" key="2">
    <source>
        <dbReference type="Proteomes" id="UP001321498"/>
    </source>
</evidence>
<proteinExistence type="predicted"/>
<gene>
    <name evidence="1" type="ORF">GCM10025866_17260</name>
</gene>
<reference evidence="2" key="1">
    <citation type="journal article" date="2019" name="Int. J. Syst. Evol. Microbiol.">
        <title>The Global Catalogue of Microorganisms (GCM) 10K type strain sequencing project: providing services to taxonomists for standard genome sequencing and annotation.</title>
        <authorList>
            <consortium name="The Broad Institute Genomics Platform"/>
            <consortium name="The Broad Institute Genome Sequencing Center for Infectious Disease"/>
            <person name="Wu L."/>
            <person name="Ma J."/>
        </authorList>
    </citation>
    <scope>NUCLEOTIDE SEQUENCE [LARGE SCALE GENOMIC DNA]</scope>
    <source>
        <strain evidence="2">NBRC 108725</strain>
    </source>
</reference>
<evidence type="ECO:0000313" key="1">
    <source>
        <dbReference type="EMBL" id="BDZ45817.1"/>
    </source>
</evidence>
<keyword evidence="2" id="KW-1185">Reference proteome</keyword>
<accession>A0ABN6XLH6</accession>